<evidence type="ECO:0000256" key="2">
    <source>
        <dbReference type="ARBA" id="ARBA00022475"/>
    </source>
</evidence>
<dbReference type="InterPro" id="IPR004090">
    <property type="entry name" value="Chemotax_Me-accpt_rcpt"/>
</dbReference>
<keyword evidence="4 6" id="KW-0807">Transducer</keyword>
<evidence type="ECO:0000256" key="1">
    <source>
        <dbReference type="ARBA" id="ARBA00004236"/>
    </source>
</evidence>
<dbReference type="SMART" id="SM00304">
    <property type="entry name" value="HAMP"/>
    <property type="match status" value="1"/>
</dbReference>
<evidence type="ECO:0000313" key="11">
    <source>
        <dbReference type="Proteomes" id="UP000315215"/>
    </source>
</evidence>
<evidence type="ECO:0000259" key="9">
    <source>
        <dbReference type="PROSITE" id="PS50885"/>
    </source>
</evidence>
<dbReference type="CDD" id="cd11386">
    <property type="entry name" value="MCP_signal"/>
    <property type="match status" value="1"/>
</dbReference>
<feature type="domain" description="HAMP" evidence="9">
    <location>
        <begin position="228"/>
        <end position="281"/>
    </location>
</feature>
<keyword evidence="7" id="KW-0812">Transmembrane</keyword>
<dbReference type="Gene3D" id="1.10.287.950">
    <property type="entry name" value="Methyl-accepting chemotaxis protein"/>
    <property type="match status" value="1"/>
</dbReference>
<dbReference type="GO" id="GO:0006935">
    <property type="term" value="P:chemotaxis"/>
    <property type="evidence" value="ECO:0007669"/>
    <property type="project" value="InterPro"/>
</dbReference>
<dbReference type="InterPro" id="IPR003660">
    <property type="entry name" value="HAMP_dom"/>
</dbReference>
<feature type="transmembrane region" description="Helical" evidence="7">
    <location>
        <begin position="26"/>
        <end position="46"/>
    </location>
</feature>
<dbReference type="PANTHER" id="PTHR32089">
    <property type="entry name" value="METHYL-ACCEPTING CHEMOTAXIS PROTEIN MCPB"/>
    <property type="match status" value="1"/>
</dbReference>
<dbReference type="RefSeq" id="WP_143897023.1">
    <property type="nucleotide sequence ID" value="NZ_CP041666.1"/>
</dbReference>
<reference evidence="10 11" key="1">
    <citation type="submission" date="2019-07" db="EMBL/GenBank/DDBJ databases">
        <authorList>
            <person name="Li J."/>
        </authorList>
    </citation>
    <scope>NUCLEOTIDE SEQUENCE [LARGE SCALE GENOMIC DNA]</scope>
    <source>
        <strain evidence="10 11">TKL69</strain>
    </source>
</reference>
<dbReference type="GO" id="GO:0007165">
    <property type="term" value="P:signal transduction"/>
    <property type="evidence" value="ECO:0007669"/>
    <property type="project" value="UniProtKB-KW"/>
</dbReference>
<dbReference type="Pfam" id="PF00672">
    <property type="entry name" value="HAMP"/>
    <property type="match status" value="1"/>
</dbReference>
<protein>
    <submittedName>
        <fullName evidence="10">Methyl-accepting chemotaxis protein</fullName>
    </submittedName>
</protein>
<dbReference type="PROSITE" id="PS50885">
    <property type="entry name" value="HAMP"/>
    <property type="match status" value="1"/>
</dbReference>
<dbReference type="Pfam" id="PF12729">
    <property type="entry name" value="4HB_MCP_1"/>
    <property type="match status" value="1"/>
</dbReference>
<keyword evidence="11" id="KW-1185">Reference proteome</keyword>
<dbReference type="SMART" id="SM00283">
    <property type="entry name" value="MA"/>
    <property type="match status" value="1"/>
</dbReference>
<evidence type="ECO:0000256" key="6">
    <source>
        <dbReference type="PROSITE-ProRule" id="PRU00284"/>
    </source>
</evidence>
<dbReference type="KEGG" id="aqt:FN924_18550"/>
<dbReference type="OrthoDB" id="107771at2"/>
<dbReference type="SUPFAM" id="SSF58104">
    <property type="entry name" value="Methyl-accepting chemotaxis protein (MCP) signaling domain"/>
    <property type="match status" value="1"/>
</dbReference>
<dbReference type="PRINTS" id="PR00260">
    <property type="entry name" value="CHEMTRNSDUCR"/>
</dbReference>
<evidence type="ECO:0000256" key="4">
    <source>
        <dbReference type="ARBA" id="ARBA00023224"/>
    </source>
</evidence>
<dbReference type="EMBL" id="CP041666">
    <property type="protein sequence ID" value="QDP41993.1"/>
    <property type="molecule type" value="Genomic_DNA"/>
</dbReference>
<dbReference type="Gene3D" id="6.10.340.10">
    <property type="match status" value="1"/>
</dbReference>
<dbReference type="GO" id="GO:0004888">
    <property type="term" value="F:transmembrane signaling receptor activity"/>
    <property type="evidence" value="ECO:0007669"/>
    <property type="project" value="InterPro"/>
</dbReference>
<dbReference type="PROSITE" id="PS50111">
    <property type="entry name" value="CHEMOTAXIS_TRANSDUC_2"/>
    <property type="match status" value="1"/>
</dbReference>
<evidence type="ECO:0000256" key="5">
    <source>
        <dbReference type="ARBA" id="ARBA00029447"/>
    </source>
</evidence>
<sequence>MTKIKKKWVKKPSIIDINKLTIRQRLIRSFSVILLLLITMAGVLYYNMNETLHQSQELKRENLPTLIHATSINNDMLQISKDINELTNTTMSVTLKKLQTDIQSSQKNIEKSSSALESIVKKTNDEELDKQYDNYTKKWTEFTDGISEIMSFANDGDFAAAKERAFIGNANFESANQSILKIIEASNEQMVLGTNQTVETAESGQTWILVISLIAILITIFMVYITSRVMTKPLAELASKIKNIANGDLTIEPLHYKAKDEIGTLNDSFNQMTENVRAVVKQVHFHAHNVLETSENLSVQSEQTKMGSSEVAAAADQVSISSRHQQETMEQVTAGVQQISSYVEQVVRSMEMVTEQSNDSNHYAVSGQTEMQEVLQQMNVIDQQMKQVLEKMGWLSSKTTDINRMADMIKEISDQTKLLALNASIEAARAGEAGKGFAVVAEEVRDLATRSSEATSDIQKISTDIQVSTKETMDVMNITSESTAKGRNMIEHANNSFYQIVDSTQEVLGQSQQVSQHMKDVGAQTNQIRETIQEVEKITEQNANHAEHVAGVSQEANAAMEQVSAASLQMKDMSEKLIDSVKEFRIEH</sequence>
<dbReference type="CDD" id="cd06225">
    <property type="entry name" value="HAMP"/>
    <property type="match status" value="1"/>
</dbReference>
<dbReference type="InterPro" id="IPR024478">
    <property type="entry name" value="HlyB_4HB_MCP"/>
</dbReference>
<name>A0A516KKS0_9BACI</name>
<dbReference type="Pfam" id="PF00015">
    <property type="entry name" value="MCPsignal"/>
    <property type="match status" value="1"/>
</dbReference>
<keyword evidence="7" id="KW-1133">Transmembrane helix</keyword>
<dbReference type="GO" id="GO:0005886">
    <property type="term" value="C:plasma membrane"/>
    <property type="evidence" value="ECO:0007669"/>
    <property type="project" value="UniProtKB-SubCell"/>
</dbReference>
<evidence type="ECO:0000256" key="7">
    <source>
        <dbReference type="SAM" id="Phobius"/>
    </source>
</evidence>
<evidence type="ECO:0000256" key="3">
    <source>
        <dbReference type="ARBA" id="ARBA00023136"/>
    </source>
</evidence>
<dbReference type="Proteomes" id="UP000315215">
    <property type="component" value="Chromosome"/>
</dbReference>
<comment type="similarity">
    <text evidence="5">Belongs to the methyl-accepting chemotaxis (MCP) protein family.</text>
</comment>
<dbReference type="InterPro" id="IPR004089">
    <property type="entry name" value="MCPsignal_dom"/>
</dbReference>
<evidence type="ECO:0000259" key="8">
    <source>
        <dbReference type="PROSITE" id="PS50111"/>
    </source>
</evidence>
<proteinExistence type="inferred from homology"/>
<evidence type="ECO:0000313" key="10">
    <source>
        <dbReference type="EMBL" id="QDP41993.1"/>
    </source>
</evidence>
<organism evidence="10 11">
    <name type="scientific">Radiobacillus deserti</name>
    <dbReference type="NCBI Taxonomy" id="2594883"/>
    <lineage>
        <taxon>Bacteria</taxon>
        <taxon>Bacillati</taxon>
        <taxon>Bacillota</taxon>
        <taxon>Bacilli</taxon>
        <taxon>Bacillales</taxon>
        <taxon>Bacillaceae</taxon>
        <taxon>Radiobacillus</taxon>
    </lineage>
</organism>
<comment type="subcellular location">
    <subcellularLocation>
        <location evidence="1">Cell membrane</location>
    </subcellularLocation>
</comment>
<dbReference type="PANTHER" id="PTHR32089:SF112">
    <property type="entry name" value="LYSOZYME-LIKE PROTEIN-RELATED"/>
    <property type="match status" value="1"/>
</dbReference>
<keyword evidence="3 7" id="KW-0472">Membrane</keyword>
<gene>
    <name evidence="10" type="ORF">FN924_18550</name>
</gene>
<feature type="transmembrane region" description="Helical" evidence="7">
    <location>
        <begin position="206"/>
        <end position="225"/>
    </location>
</feature>
<dbReference type="AlphaFoldDB" id="A0A516KKS0"/>
<feature type="domain" description="Methyl-accepting transducer" evidence="8">
    <location>
        <begin position="300"/>
        <end position="557"/>
    </location>
</feature>
<accession>A0A516KKS0</accession>
<keyword evidence="2" id="KW-1003">Cell membrane</keyword>